<organism evidence="2 3">
    <name type="scientific">Nocardia stercoris</name>
    <dbReference type="NCBI Taxonomy" id="2483361"/>
    <lineage>
        <taxon>Bacteria</taxon>
        <taxon>Bacillati</taxon>
        <taxon>Actinomycetota</taxon>
        <taxon>Actinomycetes</taxon>
        <taxon>Mycobacteriales</taxon>
        <taxon>Nocardiaceae</taxon>
        <taxon>Nocardia</taxon>
    </lineage>
</organism>
<dbReference type="OrthoDB" id="5191769at2"/>
<dbReference type="AlphaFoldDB" id="A0A3M2L904"/>
<proteinExistence type="predicted"/>
<keyword evidence="3" id="KW-1185">Reference proteome</keyword>
<reference evidence="2 3" key="1">
    <citation type="submission" date="2018-10" db="EMBL/GenBank/DDBJ databases">
        <title>Isolation from cow dung.</title>
        <authorList>
            <person name="Ling L."/>
        </authorList>
    </citation>
    <scope>NUCLEOTIDE SEQUENCE [LARGE SCALE GENOMIC DNA]</scope>
    <source>
        <strain evidence="2 3">NEAU-LL90</strain>
    </source>
</reference>
<feature type="transmembrane region" description="Helical" evidence="1">
    <location>
        <begin position="48"/>
        <end position="81"/>
    </location>
</feature>
<dbReference type="InterPro" id="IPR019662">
    <property type="entry name" value="DUF2516"/>
</dbReference>
<keyword evidence="1" id="KW-1133">Transmembrane helix</keyword>
<feature type="transmembrane region" description="Helical" evidence="1">
    <location>
        <begin position="6"/>
        <end position="28"/>
    </location>
</feature>
<keyword evidence="1" id="KW-0812">Transmembrane</keyword>
<protein>
    <submittedName>
        <fullName evidence="2">DUF2516 family protein</fullName>
    </submittedName>
</protein>
<dbReference type="EMBL" id="RFFH01000008">
    <property type="protein sequence ID" value="RMI31028.1"/>
    <property type="molecule type" value="Genomic_DNA"/>
</dbReference>
<gene>
    <name evidence="2" type="ORF">EBN03_19440</name>
</gene>
<keyword evidence="1" id="KW-0472">Membrane</keyword>
<accession>A0A3M2L904</accession>
<dbReference type="Proteomes" id="UP000279275">
    <property type="component" value="Unassembled WGS sequence"/>
</dbReference>
<dbReference type="Pfam" id="PF10724">
    <property type="entry name" value="DUF2516"/>
    <property type="match status" value="1"/>
</dbReference>
<evidence type="ECO:0000256" key="1">
    <source>
        <dbReference type="SAM" id="Phobius"/>
    </source>
</evidence>
<name>A0A3M2L904_9NOCA</name>
<comment type="caution">
    <text evidence="2">The sequence shown here is derived from an EMBL/GenBank/DDBJ whole genome shotgun (WGS) entry which is preliminary data.</text>
</comment>
<evidence type="ECO:0000313" key="2">
    <source>
        <dbReference type="EMBL" id="RMI31028.1"/>
    </source>
</evidence>
<evidence type="ECO:0000313" key="3">
    <source>
        <dbReference type="Proteomes" id="UP000279275"/>
    </source>
</evidence>
<sequence>MGGVYGLASLILWVLRMAALGVTVFALVHAIRQRPDAFTAVDKLTKPIWVAILCAALLAILVSATVVGILGLAGVIATGIYLADVRPKVDEIQRGPRW</sequence>